<accession>A0ABT0CDP1</accession>
<sequence>MKITGYLSEFSLGELFRFLQEGQKSGCLSIQPVGEPVQLKEEVENFYIFLQHGKIVAAANRLDHQGLRTLIGHRGWLRAATIEHLLRLSANKEPLGLYLKIQGALTTEQLKLLFKQQVLTPIPKLFTLEEGYFTFDDGYPPPYAEMTGLVASPQQVALSGLRLVNSWSNLIEKLPLPTSTLMSTIRGNPPYQLTSLEWQVWEYANGTTTISDIAAVLRQPPLEIQKVGFCLITVGIVEEVFTINERYSEPVLVPGGESAEGGQLSQSFLNSLLSFLQSKVRT</sequence>
<organism evidence="2 3">
    <name type="scientific">Thermostichus vulcanus str. 'Rupite'</name>
    <dbReference type="NCBI Taxonomy" id="2813851"/>
    <lineage>
        <taxon>Bacteria</taxon>
        <taxon>Bacillati</taxon>
        <taxon>Cyanobacteriota</taxon>
        <taxon>Cyanophyceae</taxon>
        <taxon>Thermostichales</taxon>
        <taxon>Thermostichaceae</taxon>
        <taxon>Thermostichus</taxon>
    </lineage>
</organism>
<proteinExistence type="predicted"/>
<dbReference type="PANTHER" id="PTHR36304:SF4">
    <property type="entry name" value="DUF4388 DOMAIN-CONTAINING PROTEIN"/>
    <property type="match status" value="1"/>
</dbReference>
<dbReference type="PANTHER" id="PTHR36304">
    <property type="entry name" value="DOMAIN GTPASE-ACTIVATING PROTEIN, PUTATIVE-RELATED-RELATED"/>
    <property type="match status" value="1"/>
</dbReference>
<evidence type="ECO:0000313" key="3">
    <source>
        <dbReference type="Proteomes" id="UP000830835"/>
    </source>
</evidence>
<comment type="caution">
    <text evidence="2">The sequence shown here is derived from an EMBL/GenBank/DDBJ whole genome shotgun (WGS) entry which is preliminary data.</text>
</comment>
<protein>
    <submittedName>
        <fullName evidence="2">DUF4388 domain-containing protein</fullName>
    </submittedName>
</protein>
<dbReference type="Proteomes" id="UP000830835">
    <property type="component" value="Unassembled WGS sequence"/>
</dbReference>
<reference evidence="2" key="1">
    <citation type="submission" date="2021-02" db="EMBL/GenBank/DDBJ databases">
        <title>The CRISPR/cas machinery reduction and long-range gene transfer in the hot spring cyanobacterium Synechococcus.</title>
        <authorList>
            <person name="Dvorak P."/>
            <person name="Jahodarova E."/>
            <person name="Hasler P."/>
            <person name="Poulickova A."/>
        </authorList>
    </citation>
    <scope>NUCLEOTIDE SEQUENCE</scope>
    <source>
        <strain evidence="2">Rupite</strain>
    </source>
</reference>
<feature type="domain" description="PatA-like N-terminal" evidence="1">
    <location>
        <begin position="4"/>
        <end position="168"/>
    </location>
</feature>
<dbReference type="Pfam" id="PF14332">
    <property type="entry name" value="DUF4388"/>
    <property type="match status" value="1"/>
</dbReference>
<dbReference type="EMBL" id="JAFIRA010000040">
    <property type="protein sequence ID" value="MCJ2543906.1"/>
    <property type="molecule type" value="Genomic_DNA"/>
</dbReference>
<evidence type="ECO:0000313" key="2">
    <source>
        <dbReference type="EMBL" id="MCJ2543906.1"/>
    </source>
</evidence>
<dbReference type="RefSeq" id="WP_244351907.1">
    <property type="nucleotide sequence ID" value="NZ_JAFIRA010000040.1"/>
</dbReference>
<evidence type="ECO:0000259" key="1">
    <source>
        <dbReference type="Pfam" id="PF14332"/>
    </source>
</evidence>
<name>A0ABT0CDP1_THEVL</name>
<keyword evidence="3" id="KW-1185">Reference proteome</keyword>
<dbReference type="InterPro" id="IPR025497">
    <property type="entry name" value="PatA-like_N"/>
</dbReference>
<gene>
    <name evidence="2" type="ORF">JX360_13510</name>
</gene>